<protein>
    <submittedName>
        <fullName evidence="1">Uncharacterized protein</fullName>
    </submittedName>
</protein>
<dbReference type="Proteomes" id="UP000238701">
    <property type="component" value="Unassembled WGS sequence"/>
</dbReference>
<accession>A0A2U3K8F2</accession>
<sequence>MSLDMTQTITTITAPRRIQWKIRRFCRGLGNSAGGVSTTLGRSAGALFAGELTGLPHFRQNCAPSGRLVPHLLQAKMAVAAGGAISVAGVLTGCPHFRQNWDPSGRFTAHLLHNTAGSFCSLGNRFGNDSRY</sequence>
<evidence type="ECO:0000313" key="2">
    <source>
        <dbReference type="Proteomes" id="UP000238701"/>
    </source>
</evidence>
<dbReference type="AlphaFoldDB" id="A0A2U3K8F2"/>
<dbReference type="EMBL" id="OMOD01000055">
    <property type="protein sequence ID" value="SPF35951.1"/>
    <property type="molecule type" value="Genomic_DNA"/>
</dbReference>
<evidence type="ECO:0000313" key="1">
    <source>
        <dbReference type="EMBL" id="SPF35951.1"/>
    </source>
</evidence>
<organism evidence="1 2">
    <name type="scientific">Candidatus Sulfotelmatobacter kueseliae</name>
    <dbReference type="NCBI Taxonomy" id="2042962"/>
    <lineage>
        <taxon>Bacteria</taxon>
        <taxon>Pseudomonadati</taxon>
        <taxon>Acidobacteriota</taxon>
        <taxon>Terriglobia</taxon>
        <taxon>Terriglobales</taxon>
        <taxon>Candidatus Korobacteraceae</taxon>
        <taxon>Candidatus Sulfotelmatobacter</taxon>
    </lineage>
</organism>
<proteinExistence type="predicted"/>
<name>A0A2U3K8F2_9BACT</name>
<reference evidence="2" key="1">
    <citation type="submission" date="2018-02" db="EMBL/GenBank/DDBJ databases">
        <authorList>
            <person name="Hausmann B."/>
        </authorList>
    </citation>
    <scope>NUCLEOTIDE SEQUENCE [LARGE SCALE GENOMIC DNA]</scope>
    <source>
        <strain evidence="2">Peat soil MAG SbA1</strain>
    </source>
</reference>
<gene>
    <name evidence="1" type="ORF">SBA1_1480025</name>
</gene>